<dbReference type="STRING" id="35608.A0A2U1NIU9"/>
<comment type="subcellular location">
    <subcellularLocation>
        <location evidence="1">Nucleus</location>
    </subcellularLocation>
</comment>
<gene>
    <name evidence="15" type="ORF">CTI12_AA261330</name>
</gene>
<dbReference type="SUPFAM" id="SSF46785">
    <property type="entry name" value="Winged helix' DNA-binding domain"/>
    <property type="match status" value="1"/>
</dbReference>
<reference evidence="15 16" key="1">
    <citation type="journal article" date="2018" name="Mol. Plant">
        <title>The genome of Artemisia annua provides insight into the evolution of Asteraceae family and artemisinin biosynthesis.</title>
        <authorList>
            <person name="Shen Q."/>
            <person name="Zhang L."/>
            <person name="Liao Z."/>
            <person name="Wang S."/>
            <person name="Yan T."/>
            <person name="Shi P."/>
            <person name="Liu M."/>
            <person name="Fu X."/>
            <person name="Pan Q."/>
            <person name="Wang Y."/>
            <person name="Lv Z."/>
            <person name="Lu X."/>
            <person name="Zhang F."/>
            <person name="Jiang W."/>
            <person name="Ma Y."/>
            <person name="Chen M."/>
            <person name="Hao X."/>
            <person name="Li L."/>
            <person name="Tang Y."/>
            <person name="Lv G."/>
            <person name="Zhou Y."/>
            <person name="Sun X."/>
            <person name="Brodelius P.E."/>
            <person name="Rose J.K.C."/>
            <person name="Tang K."/>
        </authorList>
    </citation>
    <scope>NUCLEOTIDE SEQUENCE [LARGE SCALE GENOMIC DNA]</scope>
    <source>
        <strain evidence="16">cv. Huhao1</strain>
        <tissue evidence="15">Leaf</tissue>
    </source>
</reference>
<evidence type="ECO:0000256" key="2">
    <source>
        <dbReference type="ARBA" id="ARBA00006403"/>
    </source>
</evidence>
<evidence type="ECO:0000256" key="1">
    <source>
        <dbReference type="ARBA" id="ARBA00004123"/>
    </source>
</evidence>
<dbReference type="PANTHER" id="PTHR10015:SF448">
    <property type="entry name" value="HEAT STRESS TRANSCRIPTION FACTOR A-7A-LIKE"/>
    <property type="match status" value="1"/>
</dbReference>
<keyword evidence="12" id="KW-0175">Coiled coil</keyword>
<evidence type="ECO:0000256" key="12">
    <source>
        <dbReference type="SAM" id="Coils"/>
    </source>
</evidence>
<keyword evidence="7" id="KW-0804">Transcription</keyword>
<keyword evidence="16" id="KW-1185">Reference proteome</keyword>
<dbReference type="InterPro" id="IPR036388">
    <property type="entry name" value="WH-like_DNA-bd_sf"/>
</dbReference>
<dbReference type="InterPro" id="IPR036390">
    <property type="entry name" value="WH_DNA-bd_sf"/>
</dbReference>
<dbReference type="GO" id="GO:0005634">
    <property type="term" value="C:nucleus"/>
    <property type="evidence" value="ECO:0007669"/>
    <property type="project" value="UniProtKB-SubCell"/>
</dbReference>
<protein>
    <recommendedName>
        <fullName evidence="10">Heat stress transcription factor</fullName>
    </recommendedName>
</protein>
<accession>A0A2U1NIU9</accession>
<evidence type="ECO:0000256" key="5">
    <source>
        <dbReference type="ARBA" id="ARBA00023016"/>
    </source>
</evidence>
<comment type="similarity">
    <text evidence="2 11">Belongs to the HSF family.</text>
</comment>
<feature type="coiled-coil region" evidence="12">
    <location>
        <begin position="182"/>
        <end position="209"/>
    </location>
</feature>
<dbReference type="SMART" id="SM00415">
    <property type="entry name" value="HSF"/>
    <property type="match status" value="1"/>
</dbReference>
<dbReference type="Proteomes" id="UP000245207">
    <property type="component" value="Unassembled WGS sequence"/>
</dbReference>
<evidence type="ECO:0000256" key="9">
    <source>
        <dbReference type="ARBA" id="ARBA00055747"/>
    </source>
</evidence>
<keyword evidence="3" id="KW-0597">Phosphoprotein</keyword>
<keyword evidence="8" id="KW-0539">Nucleus</keyword>
<evidence type="ECO:0000256" key="7">
    <source>
        <dbReference type="ARBA" id="ARBA00023163"/>
    </source>
</evidence>
<dbReference type="OrthoDB" id="60033at2759"/>
<dbReference type="InterPro" id="IPR000232">
    <property type="entry name" value="HSF_DNA-bd"/>
</dbReference>
<evidence type="ECO:0000256" key="4">
    <source>
        <dbReference type="ARBA" id="ARBA00023015"/>
    </source>
</evidence>
<organism evidence="15 16">
    <name type="scientific">Artemisia annua</name>
    <name type="common">Sweet wormwood</name>
    <dbReference type="NCBI Taxonomy" id="35608"/>
    <lineage>
        <taxon>Eukaryota</taxon>
        <taxon>Viridiplantae</taxon>
        <taxon>Streptophyta</taxon>
        <taxon>Embryophyta</taxon>
        <taxon>Tracheophyta</taxon>
        <taxon>Spermatophyta</taxon>
        <taxon>Magnoliopsida</taxon>
        <taxon>eudicotyledons</taxon>
        <taxon>Gunneridae</taxon>
        <taxon>Pentapetalae</taxon>
        <taxon>asterids</taxon>
        <taxon>campanulids</taxon>
        <taxon>Asterales</taxon>
        <taxon>Asteraceae</taxon>
        <taxon>Asteroideae</taxon>
        <taxon>Anthemideae</taxon>
        <taxon>Artemisiinae</taxon>
        <taxon>Artemisia</taxon>
    </lineage>
</organism>
<dbReference type="Pfam" id="PF00447">
    <property type="entry name" value="HSF_DNA-bind"/>
    <property type="match status" value="1"/>
</dbReference>
<keyword evidence="4" id="KW-0805">Transcription regulation</keyword>
<dbReference type="GO" id="GO:0034605">
    <property type="term" value="P:cellular response to heat"/>
    <property type="evidence" value="ECO:0007669"/>
    <property type="project" value="TreeGrafter"/>
</dbReference>
<dbReference type="EMBL" id="PKPP01002740">
    <property type="protein sequence ID" value="PWA73427.1"/>
    <property type="molecule type" value="Genomic_DNA"/>
</dbReference>
<dbReference type="PROSITE" id="PS00434">
    <property type="entry name" value="HSF_DOMAIN"/>
    <property type="match status" value="1"/>
</dbReference>
<evidence type="ECO:0000256" key="6">
    <source>
        <dbReference type="ARBA" id="ARBA00023125"/>
    </source>
</evidence>
<dbReference type="PANTHER" id="PTHR10015">
    <property type="entry name" value="HEAT SHOCK TRANSCRIPTION FACTOR"/>
    <property type="match status" value="1"/>
</dbReference>
<evidence type="ECO:0000259" key="14">
    <source>
        <dbReference type="PROSITE" id="PS00434"/>
    </source>
</evidence>
<proteinExistence type="inferred from homology"/>
<evidence type="ECO:0000313" key="15">
    <source>
        <dbReference type="EMBL" id="PWA73427.1"/>
    </source>
</evidence>
<evidence type="ECO:0000256" key="8">
    <source>
        <dbReference type="ARBA" id="ARBA00023242"/>
    </source>
</evidence>
<feature type="region of interest" description="Disordered" evidence="13">
    <location>
        <begin position="302"/>
        <end position="326"/>
    </location>
</feature>
<dbReference type="GO" id="GO:0000978">
    <property type="term" value="F:RNA polymerase II cis-regulatory region sequence-specific DNA binding"/>
    <property type="evidence" value="ECO:0007669"/>
    <property type="project" value="TreeGrafter"/>
</dbReference>
<dbReference type="GO" id="GO:0006357">
    <property type="term" value="P:regulation of transcription by RNA polymerase II"/>
    <property type="evidence" value="ECO:0007669"/>
    <property type="project" value="TreeGrafter"/>
</dbReference>
<comment type="function">
    <text evidence="9">DNA-binding protein that specifically binds heat shock promoter elements (HSE) and activates transcription.</text>
</comment>
<evidence type="ECO:0000256" key="3">
    <source>
        <dbReference type="ARBA" id="ARBA00022553"/>
    </source>
</evidence>
<dbReference type="PRINTS" id="PR00056">
    <property type="entry name" value="HSFDOMAIN"/>
</dbReference>
<evidence type="ECO:0000313" key="16">
    <source>
        <dbReference type="Proteomes" id="UP000245207"/>
    </source>
</evidence>
<dbReference type="AlphaFoldDB" id="A0A2U1NIU9"/>
<dbReference type="FunFam" id="1.10.10.10:FF:000057">
    <property type="entry name" value="Heat shock transcription factor 1"/>
    <property type="match status" value="1"/>
</dbReference>
<evidence type="ECO:0000256" key="10">
    <source>
        <dbReference type="ARBA" id="ARBA00081483"/>
    </source>
</evidence>
<name>A0A2U1NIU9_ARTAN</name>
<dbReference type="GO" id="GO:0003700">
    <property type="term" value="F:DNA-binding transcription factor activity"/>
    <property type="evidence" value="ECO:0007669"/>
    <property type="project" value="InterPro"/>
</dbReference>
<keyword evidence="6" id="KW-0238">DNA-binding</keyword>
<sequence>MQVVKEPIYVDNQDFLEIKEEPVVDLDKDDDEIMKVKEEPILVYDDQDGFLDDLPKPMEGLRDAGPPPFLNKTFEMVDDPETDEIISWSETKNSFVLWDPQKFSTDLLPQRFKHNNFSSFVRQLNTYRFKKIDPDRWEFANELFQKGKKHLLRDIKRRTTQSQIMQKQTIGEQPPPCAHQTDSTIESELENLRKDRTTLRQEILKLKQQQESTDKHLEVVQERMLRMEFKQQKLLLFMSKAFRNRAFINLLQHLVQKKEMGSVEMCKKRKVEQMLSAVNADELSRAQEVWNMIEPDAFTAFSSEESVSQPEDQRTNDKSGVNSSDYSSESFILWEKLMEDELIFGDDESQKDQPETYLQEWEELIPKV</sequence>
<evidence type="ECO:0000256" key="13">
    <source>
        <dbReference type="SAM" id="MobiDB-lite"/>
    </source>
</evidence>
<evidence type="ECO:0000256" key="11">
    <source>
        <dbReference type="RuleBase" id="RU004020"/>
    </source>
</evidence>
<keyword evidence="5" id="KW-0346">Stress response</keyword>
<feature type="domain" description="HSF-type DNA-binding" evidence="14">
    <location>
        <begin position="108"/>
        <end position="132"/>
    </location>
</feature>
<comment type="caution">
    <text evidence="15">The sequence shown here is derived from an EMBL/GenBank/DDBJ whole genome shotgun (WGS) entry which is preliminary data.</text>
</comment>
<dbReference type="Gene3D" id="1.10.10.10">
    <property type="entry name" value="Winged helix-like DNA-binding domain superfamily/Winged helix DNA-binding domain"/>
    <property type="match status" value="1"/>
</dbReference>